<organism evidence="1 2">
    <name type="scientific">Methanospirillum lacunae</name>
    <dbReference type="NCBI Taxonomy" id="668570"/>
    <lineage>
        <taxon>Archaea</taxon>
        <taxon>Methanobacteriati</taxon>
        <taxon>Methanobacteriota</taxon>
        <taxon>Stenosarchaea group</taxon>
        <taxon>Methanomicrobia</taxon>
        <taxon>Methanomicrobiales</taxon>
        <taxon>Methanospirillaceae</taxon>
        <taxon>Methanospirillum</taxon>
    </lineage>
</organism>
<dbReference type="Proteomes" id="UP000245657">
    <property type="component" value="Unassembled WGS sequence"/>
</dbReference>
<name>A0A2V2NA78_9EURY</name>
<keyword evidence="2" id="KW-1185">Reference proteome</keyword>
<reference evidence="1 2" key="1">
    <citation type="submission" date="2018-05" db="EMBL/GenBank/DDBJ databases">
        <title>Draft genome of Methanospirillum lacunae Ki8-1.</title>
        <authorList>
            <person name="Dueholm M.S."/>
            <person name="Nielsen P.H."/>
            <person name="Bakmann L.F."/>
            <person name="Otzen D.E."/>
        </authorList>
    </citation>
    <scope>NUCLEOTIDE SEQUENCE [LARGE SCALE GENOMIC DNA]</scope>
    <source>
        <strain evidence="1 2">Ki8-1</strain>
    </source>
</reference>
<comment type="caution">
    <text evidence="1">The sequence shown here is derived from an EMBL/GenBank/DDBJ whole genome shotgun (WGS) entry which is preliminary data.</text>
</comment>
<proteinExistence type="predicted"/>
<evidence type="ECO:0000313" key="1">
    <source>
        <dbReference type="EMBL" id="PWR72173.1"/>
    </source>
</evidence>
<dbReference type="AlphaFoldDB" id="A0A2V2NA78"/>
<sequence length="60" mass="6987">MYDWIKIDGEPFDRNIRITGGGTSLGPAWFPCRRFLKNIPIHSNYGGSIRISFESYYMQI</sequence>
<dbReference type="EMBL" id="QGMY01000007">
    <property type="protein sequence ID" value="PWR72173.1"/>
    <property type="molecule type" value="Genomic_DNA"/>
</dbReference>
<protein>
    <submittedName>
        <fullName evidence="1">Uncharacterized protein</fullName>
    </submittedName>
</protein>
<evidence type="ECO:0000313" key="2">
    <source>
        <dbReference type="Proteomes" id="UP000245657"/>
    </source>
</evidence>
<gene>
    <name evidence="1" type="ORF">DK846_09305</name>
</gene>
<accession>A0A2V2NA78</accession>